<evidence type="ECO:0000256" key="5">
    <source>
        <dbReference type="ARBA" id="ARBA00023288"/>
    </source>
</evidence>
<reference evidence="12" key="4">
    <citation type="submission" date="2023-06" db="EMBL/GenBank/DDBJ databases">
        <title>Probiogenomic evaluation and L lactic producing Weizmannia coaggulans BKMTCR2-2 from tree bark.</title>
        <authorList>
            <person name="Mahittikon J."/>
            <person name="Tanasupawat S."/>
        </authorList>
    </citation>
    <scope>NUCLEOTIDE SEQUENCE</scope>
    <source>
        <strain evidence="12">BKMTCR2-2</strain>
    </source>
</reference>
<dbReference type="Pfam" id="PF03180">
    <property type="entry name" value="Lipoprotein_9"/>
    <property type="match status" value="1"/>
</dbReference>
<evidence type="ECO:0000256" key="3">
    <source>
        <dbReference type="ARBA" id="ARBA00023136"/>
    </source>
</evidence>
<dbReference type="EMBL" id="LRPN01000067">
    <property type="protein sequence ID" value="KWZ81872.1"/>
    <property type="molecule type" value="Genomic_DNA"/>
</dbReference>
<evidence type="ECO:0000313" key="15">
    <source>
        <dbReference type="Proteomes" id="UP000075304"/>
    </source>
</evidence>
<dbReference type="GeneID" id="29814760"/>
<reference evidence="9" key="3">
    <citation type="submission" date="2016-01" db="EMBL/GenBank/DDBJ databases">
        <authorList>
            <person name="Oliw E.H."/>
        </authorList>
    </citation>
    <scope>NUCLEOTIDE SEQUENCE [LARGE SCALE GENOMIC DNA]</scope>
    <source>
        <strain evidence="9">GED7749B</strain>
    </source>
</reference>
<reference evidence="13" key="2">
    <citation type="submission" date="2016-01" db="EMBL/GenBank/DDBJ databases">
        <authorList>
            <person name="Mitreva M."/>
            <person name="Pepin K.H."/>
            <person name="Mihindukulasuriya K.A."/>
            <person name="Fulton R."/>
            <person name="Fronick C."/>
            <person name="O'Laughlin M."/>
            <person name="Miner T."/>
            <person name="Herter B."/>
            <person name="Rosa B.A."/>
            <person name="Cordes M."/>
            <person name="Tomlinson C."/>
            <person name="Wollam A."/>
            <person name="Palsikar V.B."/>
            <person name="Mardis E.R."/>
            <person name="Wilson R.K."/>
        </authorList>
    </citation>
    <scope>NUCLEOTIDE SEQUENCE [LARGE SCALE GENOMIC DNA]</scope>
    <source>
        <strain evidence="13">GED7749B</strain>
    </source>
</reference>
<evidence type="ECO:0000256" key="2">
    <source>
        <dbReference type="ARBA" id="ARBA00022729"/>
    </source>
</evidence>
<evidence type="ECO:0000313" key="14">
    <source>
        <dbReference type="Proteomes" id="UP000075288"/>
    </source>
</evidence>
<dbReference type="Proteomes" id="UP000075288">
    <property type="component" value="Unassembled WGS sequence"/>
</dbReference>
<evidence type="ECO:0000313" key="9">
    <source>
        <dbReference type="EMBL" id="KWZ81872.1"/>
    </source>
</evidence>
<accession>A0A150K6Y4</accession>
<comment type="subcellular location">
    <subcellularLocation>
        <location evidence="1">Membrane</location>
        <topology evidence="1">Lipid-anchor</topology>
    </subcellularLocation>
</comment>
<dbReference type="EMBL" id="LQYI01000094">
    <property type="protein sequence ID" value="KYC64998.1"/>
    <property type="molecule type" value="Genomic_DNA"/>
</dbReference>
<dbReference type="PROSITE" id="PS51257">
    <property type="entry name" value="PROKAR_LIPOPROTEIN"/>
    <property type="match status" value="1"/>
</dbReference>
<dbReference type="Proteomes" id="UP000070376">
    <property type="component" value="Unassembled WGS sequence"/>
</dbReference>
<proteinExistence type="inferred from homology"/>
<protein>
    <recommendedName>
        <fullName evidence="6">Lipoprotein</fullName>
    </recommendedName>
</protein>
<dbReference type="Gene3D" id="3.40.190.10">
    <property type="entry name" value="Periplasmic binding protein-like II"/>
    <property type="match status" value="2"/>
</dbReference>
<evidence type="ECO:0000256" key="1">
    <source>
        <dbReference type="ARBA" id="ARBA00004635"/>
    </source>
</evidence>
<organism evidence="10 15">
    <name type="scientific">Heyndrickxia coagulans</name>
    <name type="common">Weizmannia coagulans</name>
    <dbReference type="NCBI Taxonomy" id="1398"/>
    <lineage>
        <taxon>Bacteria</taxon>
        <taxon>Bacillati</taxon>
        <taxon>Bacillota</taxon>
        <taxon>Bacilli</taxon>
        <taxon>Bacillales</taxon>
        <taxon>Bacillaceae</taxon>
        <taxon>Heyndrickxia</taxon>
    </lineage>
</organism>
<comment type="caution">
    <text evidence="10">The sequence shown here is derived from an EMBL/GenBank/DDBJ whole genome shotgun (WGS) entry which is preliminary data.</text>
</comment>
<keyword evidence="5 6" id="KW-0449">Lipoprotein</keyword>
<gene>
    <name evidence="11" type="ORF">B4098_1290</name>
    <name evidence="10" type="ORF">B4099_1556</name>
    <name evidence="9" type="ORF">HMPREF3213_01885</name>
    <name evidence="12" type="ORF">QN341_11295</name>
</gene>
<evidence type="ECO:0000313" key="11">
    <source>
        <dbReference type="EMBL" id="KYC67086.1"/>
    </source>
</evidence>
<dbReference type="EMBL" id="LQYG01000002">
    <property type="protein sequence ID" value="KYC67086.1"/>
    <property type="molecule type" value="Genomic_DNA"/>
</dbReference>
<dbReference type="Proteomes" id="UP001223084">
    <property type="component" value="Unassembled WGS sequence"/>
</dbReference>
<feature type="chain" id="PRO_5044056986" description="Lipoprotein" evidence="8">
    <location>
        <begin position="21"/>
        <end position="280"/>
    </location>
</feature>
<dbReference type="InterPro" id="IPR004872">
    <property type="entry name" value="Lipoprotein_NlpA"/>
</dbReference>
<evidence type="ECO:0000313" key="12">
    <source>
        <dbReference type="EMBL" id="MDL5041625.1"/>
    </source>
</evidence>
<dbReference type="SUPFAM" id="SSF53850">
    <property type="entry name" value="Periplasmic binding protein-like II"/>
    <property type="match status" value="1"/>
</dbReference>
<evidence type="ECO:0000256" key="8">
    <source>
        <dbReference type="SAM" id="SignalP"/>
    </source>
</evidence>
<feature type="signal peptide" evidence="8">
    <location>
        <begin position="1"/>
        <end position="20"/>
    </location>
</feature>
<dbReference type="PATRIC" id="fig|1398.22.peg.1889"/>
<dbReference type="EMBL" id="JASUZX010000002">
    <property type="protein sequence ID" value="MDL5041625.1"/>
    <property type="molecule type" value="Genomic_DNA"/>
</dbReference>
<keyword evidence="3" id="KW-0472">Membrane</keyword>
<evidence type="ECO:0000256" key="6">
    <source>
        <dbReference type="PIRNR" id="PIRNR002854"/>
    </source>
</evidence>
<keyword evidence="4" id="KW-0564">Palmitate</keyword>
<sequence length="280" mass="30754">MKKFAILLLGLILVLAGCGAKNNSGSTSTKTIKVGTTTSEVPTWNLIQKLAKKKNINIKIVRFDDYVQPNLALSDGEIDINAFQTVVYFDDFIKQRNLKLSAIGTTNIWPMGIYSKRYKKISEVKDGDQVVIPKDPTNLGRALLLLQKAGLITTKKGFTGKGGLENVASNPKHLKITAVDAAQTPRGLDDSALAVINCDMAINAGLNPTNDSIFREDAGNKAYINIIAARTKDKNDKTLKEIVNIYHSKEVSDFIKKHYKGAAVPVNKPVSYLKDYKQTQ</sequence>
<dbReference type="Proteomes" id="UP000075304">
    <property type="component" value="Unassembled WGS sequence"/>
</dbReference>
<evidence type="ECO:0000313" key="13">
    <source>
        <dbReference type="Proteomes" id="UP000070376"/>
    </source>
</evidence>
<comment type="similarity">
    <text evidence="6">Belongs to the nlpA lipoprotein family.</text>
</comment>
<dbReference type="GO" id="GO:0016020">
    <property type="term" value="C:membrane"/>
    <property type="evidence" value="ECO:0007669"/>
    <property type="project" value="UniProtKB-SubCell"/>
</dbReference>
<dbReference type="PANTHER" id="PTHR30429">
    <property type="entry name" value="D-METHIONINE-BINDING LIPOPROTEIN METQ"/>
    <property type="match status" value="1"/>
</dbReference>
<dbReference type="OMA" id="QTKPYLD"/>
<feature type="lipid moiety-binding region" description="S-diacylglycerol cysteine" evidence="7">
    <location>
        <position position="18"/>
    </location>
</feature>
<keyword evidence="2 8" id="KW-0732">Signal</keyword>
<name>A0A150K6Y4_HEYCO</name>
<reference evidence="14 15" key="1">
    <citation type="submission" date="2016-01" db="EMBL/GenBank/DDBJ databases">
        <title>Genome Sequences of Twelve Sporeforming Bacillus Species Isolated from Foods.</title>
        <authorList>
            <person name="Berendsen E.M."/>
            <person name="Wells-Bennik M.H."/>
            <person name="Krawcyk A.O."/>
            <person name="De Jong A."/>
            <person name="Holsappel S."/>
            <person name="Eijlander R.T."/>
            <person name="Kuipers O.P."/>
        </authorList>
    </citation>
    <scope>NUCLEOTIDE SEQUENCE [LARGE SCALE GENOMIC DNA]</scope>
    <source>
        <strain evidence="11 14">B4098</strain>
        <strain evidence="10 15">B4099</strain>
    </source>
</reference>
<evidence type="ECO:0000256" key="7">
    <source>
        <dbReference type="PIRSR" id="PIRSR002854-1"/>
    </source>
</evidence>
<dbReference type="PANTHER" id="PTHR30429:SF3">
    <property type="entry name" value="LIPOPROTEIN"/>
    <property type="match status" value="1"/>
</dbReference>
<dbReference type="RefSeq" id="WP_013860819.1">
    <property type="nucleotide sequence ID" value="NZ_CABJCT010000018.1"/>
</dbReference>
<dbReference type="PIRSF" id="PIRSF002854">
    <property type="entry name" value="MetQ"/>
    <property type="match status" value="1"/>
</dbReference>
<evidence type="ECO:0000256" key="4">
    <source>
        <dbReference type="ARBA" id="ARBA00023139"/>
    </source>
</evidence>
<dbReference type="AlphaFoldDB" id="A0A150K6Y4"/>
<evidence type="ECO:0000313" key="10">
    <source>
        <dbReference type="EMBL" id="KYC64998.1"/>
    </source>
</evidence>